<organism evidence="2 3">
    <name type="scientific">Neobacillus piezotolerans</name>
    <dbReference type="NCBI Taxonomy" id="2259171"/>
    <lineage>
        <taxon>Bacteria</taxon>
        <taxon>Bacillati</taxon>
        <taxon>Bacillota</taxon>
        <taxon>Bacilli</taxon>
        <taxon>Bacillales</taxon>
        <taxon>Bacillaceae</taxon>
        <taxon>Neobacillus</taxon>
    </lineage>
</organism>
<evidence type="ECO:0000313" key="2">
    <source>
        <dbReference type="EMBL" id="RDU38714.1"/>
    </source>
</evidence>
<protein>
    <recommendedName>
        <fullName evidence="1">DUF3885 domain-containing protein</fullName>
    </recommendedName>
</protein>
<sequence length="304" mass="36276">MELYDQLMKEAKYWIRFELGLDELDGKEYFNEIYHRVSSIFHSLFNKKDTIMLIATANQHIDYKGYELPRIHRFIKNAKSLKRLKFETVPYENDEEDLERKTTRYSLRVEKGDLRLGYLFQAIANKDFGTKPTIYGDVYLLNLTRKTLLHMYDDRGCDVYSLEKDTLLPIYHEYRKWILDYNRIRIDHIFQEGLYGYTETSEELENRLQTNEQKVKETNINLFFSNTCEITHQLEIPKEAAEECVKEMKQTGFTIEADDHFSCIVLKARKTEALALIDYQSELISLYATKYKGKYNGWTTKRVF</sequence>
<dbReference type="AlphaFoldDB" id="A0A3D8GW79"/>
<dbReference type="Pfam" id="PF13021">
    <property type="entry name" value="DUF3885"/>
    <property type="match status" value="1"/>
</dbReference>
<keyword evidence="3" id="KW-1185">Reference proteome</keyword>
<evidence type="ECO:0000259" key="1">
    <source>
        <dbReference type="Pfam" id="PF13021"/>
    </source>
</evidence>
<reference evidence="2 3" key="1">
    <citation type="submission" date="2018-07" db="EMBL/GenBank/DDBJ databases">
        <title>Bacillus sp. YLB-04 draft genome sequence.</title>
        <authorList>
            <person name="Yu L."/>
            <person name="Tang X."/>
        </authorList>
    </citation>
    <scope>NUCLEOTIDE SEQUENCE [LARGE SCALE GENOMIC DNA]</scope>
    <source>
        <strain evidence="2 3">YLB-04</strain>
    </source>
</reference>
<feature type="domain" description="DUF3885" evidence="1">
    <location>
        <begin position="7"/>
        <end position="182"/>
    </location>
</feature>
<evidence type="ECO:0000313" key="3">
    <source>
        <dbReference type="Proteomes" id="UP000257144"/>
    </source>
</evidence>
<accession>A0A3D8GW79</accession>
<dbReference type="InterPro" id="IPR024976">
    <property type="entry name" value="DUF3885"/>
</dbReference>
<proteinExistence type="predicted"/>
<dbReference type="Proteomes" id="UP000257144">
    <property type="component" value="Unassembled WGS sequence"/>
</dbReference>
<gene>
    <name evidence="2" type="ORF">DRW41_03915</name>
</gene>
<dbReference type="EMBL" id="QNQT01000001">
    <property type="protein sequence ID" value="RDU38714.1"/>
    <property type="molecule type" value="Genomic_DNA"/>
</dbReference>
<dbReference type="OrthoDB" id="72213at2"/>
<comment type="caution">
    <text evidence="2">The sequence shown here is derived from an EMBL/GenBank/DDBJ whole genome shotgun (WGS) entry which is preliminary data.</text>
</comment>
<name>A0A3D8GW79_9BACI</name>